<feature type="compositionally biased region" description="Polar residues" evidence="7">
    <location>
        <begin position="29"/>
        <end position="39"/>
    </location>
</feature>
<reference evidence="10" key="1">
    <citation type="journal article" date="2019" name="Int. J. Syst. Evol. Microbiol.">
        <title>The Global Catalogue of Microorganisms (GCM) 10K type strain sequencing project: providing services to taxonomists for standard genome sequencing and annotation.</title>
        <authorList>
            <consortium name="The Broad Institute Genomics Platform"/>
            <consortium name="The Broad Institute Genome Sequencing Center for Infectious Disease"/>
            <person name="Wu L."/>
            <person name="Ma J."/>
        </authorList>
    </citation>
    <scope>NUCLEOTIDE SEQUENCE [LARGE SCALE GENOMIC DNA]</scope>
    <source>
        <strain evidence="10">JCM 14304</strain>
    </source>
</reference>
<dbReference type="SUPFAM" id="SSF52540">
    <property type="entry name" value="P-loop containing nucleoside triphosphate hydrolases"/>
    <property type="match status" value="1"/>
</dbReference>
<dbReference type="InterPro" id="IPR010488">
    <property type="entry name" value="Zeta_toxin_domain"/>
</dbReference>
<dbReference type="EMBL" id="BAAAND010000007">
    <property type="protein sequence ID" value="GAA1593524.1"/>
    <property type="molecule type" value="Genomic_DNA"/>
</dbReference>
<protein>
    <recommendedName>
        <fullName evidence="5">UDP-N-acetylglucosamine kinase</fullName>
        <ecNumber evidence="2">2.7.1.176</ecNumber>
    </recommendedName>
    <alternativeName>
        <fullName evidence="5">UDP-N-acetylglucosamine kinase</fullName>
    </alternativeName>
</protein>
<evidence type="ECO:0000259" key="8">
    <source>
        <dbReference type="Pfam" id="PF06414"/>
    </source>
</evidence>
<dbReference type="EC" id="2.7.1.176" evidence="2"/>
<evidence type="ECO:0000256" key="4">
    <source>
        <dbReference type="ARBA" id="ARBA00022840"/>
    </source>
</evidence>
<dbReference type="Proteomes" id="UP001500190">
    <property type="component" value="Unassembled WGS sequence"/>
</dbReference>
<organism evidence="9 10">
    <name type="scientific">Kribbella karoonensis</name>
    <dbReference type="NCBI Taxonomy" id="324851"/>
    <lineage>
        <taxon>Bacteria</taxon>
        <taxon>Bacillati</taxon>
        <taxon>Actinomycetota</taxon>
        <taxon>Actinomycetes</taxon>
        <taxon>Propionibacteriales</taxon>
        <taxon>Kribbellaceae</taxon>
        <taxon>Kribbella</taxon>
    </lineage>
</organism>
<evidence type="ECO:0000256" key="6">
    <source>
        <dbReference type="ARBA" id="ARBA00048178"/>
    </source>
</evidence>
<dbReference type="InterPro" id="IPR027417">
    <property type="entry name" value="P-loop_NTPase"/>
</dbReference>
<evidence type="ECO:0000256" key="7">
    <source>
        <dbReference type="SAM" id="MobiDB-lite"/>
    </source>
</evidence>
<evidence type="ECO:0000256" key="2">
    <source>
        <dbReference type="ARBA" id="ARBA00011963"/>
    </source>
</evidence>
<dbReference type="Pfam" id="PF06414">
    <property type="entry name" value="Zeta_toxin"/>
    <property type="match status" value="1"/>
</dbReference>
<feature type="compositionally biased region" description="Basic and acidic residues" evidence="7">
    <location>
        <begin position="1"/>
        <end position="13"/>
    </location>
</feature>
<keyword evidence="10" id="KW-1185">Reference proteome</keyword>
<evidence type="ECO:0000313" key="10">
    <source>
        <dbReference type="Proteomes" id="UP001500190"/>
    </source>
</evidence>
<comment type="caution">
    <text evidence="9">The sequence shown here is derived from an EMBL/GenBank/DDBJ whole genome shotgun (WGS) entry which is preliminary data.</text>
</comment>
<name>A0ABN2E2J6_9ACTN</name>
<feature type="region of interest" description="Disordered" evidence="7">
    <location>
        <begin position="281"/>
        <end position="309"/>
    </location>
</feature>
<gene>
    <name evidence="9" type="ORF">GCM10009742_45350</name>
</gene>
<feature type="domain" description="Zeta toxin" evidence="8">
    <location>
        <begin position="69"/>
        <end position="245"/>
    </location>
</feature>
<evidence type="ECO:0000256" key="3">
    <source>
        <dbReference type="ARBA" id="ARBA00022741"/>
    </source>
</evidence>
<evidence type="ECO:0000256" key="5">
    <source>
        <dbReference type="ARBA" id="ARBA00032897"/>
    </source>
</evidence>
<evidence type="ECO:0000256" key="1">
    <source>
        <dbReference type="ARBA" id="ARBA00009104"/>
    </source>
</evidence>
<keyword evidence="4" id="KW-0067">ATP-binding</keyword>
<feature type="region of interest" description="Disordered" evidence="7">
    <location>
        <begin position="1"/>
        <end position="43"/>
    </location>
</feature>
<sequence length="309" mass="33041">MTPAEADARRLRFESLSGPGGPLSSRSPQASVSNPQWSGSDGKFTLERADLHKRLLGEYEAESPNVPQNRQAVVIVGPPGAGKSSVREDVMKDTGTTADEWRHIDPDDFRDRLAGAMLEDGSISQVVPPEVAELQPTPRELSSQLFVESAKLATTAQKEAVARGDNLMIEGAYSDEKRLGELVKSLEKKGYDVHIATVDVSPQDAQQRAEERYRTDALKAAQPGAQGKDRLGGRFVPAASLAGHFDENGKPKATAAAQAVAAQRPGVQSVRQYSVSGADQPARLQSVAQRQGGLQPVDAQIYRGPGQPG</sequence>
<dbReference type="Gene3D" id="3.40.50.300">
    <property type="entry name" value="P-loop containing nucleotide triphosphate hydrolases"/>
    <property type="match status" value="1"/>
</dbReference>
<evidence type="ECO:0000313" key="9">
    <source>
        <dbReference type="EMBL" id="GAA1593524.1"/>
    </source>
</evidence>
<proteinExistence type="inferred from homology"/>
<comment type="similarity">
    <text evidence="1">Belongs to the zeta toxin family.</text>
</comment>
<comment type="catalytic activity">
    <reaction evidence="6">
        <text>UDP-N-acetyl-alpha-D-glucosamine + ATP = UDP-N-acetyl-alpha-D-glucosamine 3'-phosphate + ADP + H(+)</text>
        <dbReference type="Rhea" id="RHEA:32671"/>
        <dbReference type="ChEBI" id="CHEBI:15378"/>
        <dbReference type="ChEBI" id="CHEBI:30616"/>
        <dbReference type="ChEBI" id="CHEBI:57705"/>
        <dbReference type="ChEBI" id="CHEBI:64353"/>
        <dbReference type="ChEBI" id="CHEBI:456216"/>
        <dbReference type="EC" id="2.7.1.176"/>
    </reaction>
</comment>
<keyword evidence="3" id="KW-0547">Nucleotide-binding</keyword>
<accession>A0ABN2E2J6</accession>